<sequence>MQARLLILLTSGPFRTFLEAYPLQPARNRSHMFPIHQPCQPRHGEPATPLDRSRHSAQDGSGSTNLAHRHLSEKMSHEERRRRRRMMMRRRKRMSESRDGSHWAGKWRQEMGVKRIRSRGDHREGGVVIDIQYFCWRQRWQRGLWDGKQRNQPTADAVFIVLHAPQRPSDPQCQDHTLQRTACLTVSTYPSLIRHLFLFFIR</sequence>
<feature type="compositionally biased region" description="Basic and acidic residues" evidence="1">
    <location>
        <begin position="70"/>
        <end position="79"/>
    </location>
</feature>
<feature type="compositionally biased region" description="Basic residues" evidence="1">
    <location>
        <begin position="80"/>
        <end position="93"/>
    </location>
</feature>
<organism evidence="2 3">
    <name type="scientific">Hemibagrus wyckioides</name>
    <dbReference type="NCBI Taxonomy" id="337641"/>
    <lineage>
        <taxon>Eukaryota</taxon>
        <taxon>Metazoa</taxon>
        <taxon>Chordata</taxon>
        <taxon>Craniata</taxon>
        <taxon>Vertebrata</taxon>
        <taxon>Euteleostomi</taxon>
        <taxon>Actinopterygii</taxon>
        <taxon>Neopterygii</taxon>
        <taxon>Teleostei</taxon>
        <taxon>Ostariophysi</taxon>
        <taxon>Siluriformes</taxon>
        <taxon>Bagridae</taxon>
        <taxon>Hemibagrus</taxon>
    </lineage>
</organism>
<feature type="compositionally biased region" description="Basic and acidic residues" evidence="1">
    <location>
        <begin position="94"/>
        <end position="103"/>
    </location>
</feature>
<name>A0A9D3SBX5_9TELE</name>
<feature type="region of interest" description="Disordered" evidence="1">
    <location>
        <begin position="37"/>
        <end position="103"/>
    </location>
</feature>
<dbReference type="EMBL" id="JAHKSW010000021">
    <property type="protein sequence ID" value="KAG7318831.1"/>
    <property type="molecule type" value="Genomic_DNA"/>
</dbReference>
<reference evidence="2 3" key="1">
    <citation type="submission" date="2021-06" db="EMBL/GenBank/DDBJ databases">
        <title>Chromosome-level genome assembly of the red-tail catfish (Hemibagrus wyckioides).</title>
        <authorList>
            <person name="Shao F."/>
        </authorList>
    </citation>
    <scope>NUCLEOTIDE SEQUENCE [LARGE SCALE GENOMIC DNA]</scope>
    <source>
        <strain evidence="2">EC202008001</strain>
        <tissue evidence="2">Blood</tissue>
    </source>
</reference>
<accession>A0A9D3SBX5</accession>
<evidence type="ECO:0000256" key="1">
    <source>
        <dbReference type="SAM" id="MobiDB-lite"/>
    </source>
</evidence>
<gene>
    <name evidence="2" type="ORF">KOW79_017305</name>
</gene>
<protein>
    <submittedName>
        <fullName evidence="2">Uncharacterized protein</fullName>
    </submittedName>
</protein>
<dbReference type="Proteomes" id="UP000824219">
    <property type="component" value="Linkage Group LG21"/>
</dbReference>
<proteinExistence type="predicted"/>
<keyword evidence="3" id="KW-1185">Reference proteome</keyword>
<comment type="caution">
    <text evidence="2">The sequence shown here is derived from an EMBL/GenBank/DDBJ whole genome shotgun (WGS) entry which is preliminary data.</text>
</comment>
<evidence type="ECO:0000313" key="2">
    <source>
        <dbReference type="EMBL" id="KAG7318831.1"/>
    </source>
</evidence>
<evidence type="ECO:0000313" key="3">
    <source>
        <dbReference type="Proteomes" id="UP000824219"/>
    </source>
</evidence>
<dbReference type="AlphaFoldDB" id="A0A9D3SBX5"/>